<comment type="caution">
    <text evidence="3">The sequence shown here is derived from an EMBL/GenBank/DDBJ whole genome shotgun (WGS) entry which is preliminary data.</text>
</comment>
<feature type="region of interest" description="Disordered" evidence="2">
    <location>
        <begin position="721"/>
        <end position="747"/>
    </location>
</feature>
<dbReference type="GO" id="GO:0007020">
    <property type="term" value="P:microtubule nucleation"/>
    <property type="evidence" value="ECO:0007669"/>
    <property type="project" value="TreeGrafter"/>
</dbReference>
<evidence type="ECO:0000313" key="3">
    <source>
        <dbReference type="EMBL" id="KAJ2680395.1"/>
    </source>
</evidence>
<feature type="coiled-coil region" evidence="1">
    <location>
        <begin position="862"/>
        <end position="889"/>
    </location>
</feature>
<feature type="region of interest" description="Disordered" evidence="2">
    <location>
        <begin position="412"/>
        <end position="446"/>
    </location>
</feature>
<accession>A0A9W8GBB5</accession>
<name>A0A9W8GBB5_9FUNG</name>
<evidence type="ECO:0008006" key="5">
    <source>
        <dbReference type="Google" id="ProtNLM"/>
    </source>
</evidence>
<dbReference type="InterPro" id="IPR015943">
    <property type="entry name" value="WD40/YVTN_repeat-like_dom_sf"/>
</dbReference>
<gene>
    <name evidence="3" type="ORF">GGI25_000687</name>
</gene>
<feature type="compositionally biased region" description="Basic and acidic residues" evidence="2">
    <location>
        <begin position="608"/>
        <end position="619"/>
    </location>
</feature>
<dbReference type="GO" id="GO:0043015">
    <property type="term" value="F:gamma-tubulin binding"/>
    <property type="evidence" value="ECO:0007669"/>
    <property type="project" value="TreeGrafter"/>
</dbReference>
<feature type="compositionally biased region" description="Low complexity" evidence="2">
    <location>
        <begin position="763"/>
        <end position="773"/>
    </location>
</feature>
<feature type="region of interest" description="Disordered" evidence="2">
    <location>
        <begin position="687"/>
        <end position="707"/>
    </location>
</feature>
<feature type="region of interest" description="Disordered" evidence="2">
    <location>
        <begin position="763"/>
        <end position="799"/>
    </location>
</feature>
<feature type="compositionally biased region" description="Basic and acidic residues" evidence="2">
    <location>
        <begin position="375"/>
        <end position="387"/>
    </location>
</feature>
<dbReference type="InterPro" id="IPR001680">
    <property type="entry name" value="WD40_rpt"/>
</dbReference>
<dbReference type="GO" id="GO:0005737">
    <property type="term" value="C:cytoplasm"/>
    <property type="evidence" value="ECO:0007669"/>
    <property type="project" value="TreeGrafter"/>
</dbReference>
<dbReference type="SMART" id="SM00320">
    <property type="entry name" value="WD40"/>
    <property type="match status" value="5"/>
</dbReference>
<dbReference type="PANTHER" id="PTHR44414">
    <property type="entry name" value="PROTEIN NEDD1"/>
    <property type="match status" value="1"/>
</dbReference>
<evidence type="ECO:0000256" key="1">
    <source>
        <dbReference type="SAM" id="Coils"/>
    </source>
</evidence>
<protein>
    <recommendedName>
        <fullName evidence="5">WD40 repeat-like protein</fullName>
    </recommendedName>
</protein>
<feature type="compositionally biased region" description="Low complexity" evidence="2">
    <location>
        <begin position="357"/>
        <end position="374"/>
    </location>
</feature>
<dbReference type="SUPFAM" id="SSF50978">
    <property type="entry name" value="WD40 repeat-like"/>
    <property type="match status" value="1"/>
</dbReference>
<dbReference type="GO" id="GO:0036064">
    <property type="term" value="C:ciliary basal body"/>
    <property type="evidence" value="ECO:0007669"/>
    <property type="project" value="TreeGrafter"/>
</dbReference>
<dbReference type="Proteomes" id="UP001151518">
    <property type="component" value="Unassembled WGS sequence"/>
</dbReference>
<feature type="region of interest" description="Disordered" evidence="2">
    <location>
        <begin position="357"/>
        <end position="398"/>
    </location>
</feature>
<evidence type="ECO:0000313" key="4">
    <source>
        <dbReference type="Proteomes" id="UP001151518"/>
    </source>
</evidence>
<reference evidence="3" key="1">
    <citation type="submission" date="2022-07" db="EMBL/GenBank/DDBJ databases">
        <title>Phylogenomic reconstructions and comparative analyses of Kickxellomycotina fungi.</title>
        <authorList>
            <person name="Reynolds N.K."/>
            <person name="Stajich J.E."/>
            <person name="Barry K."/>
            <person name="Grigoriev I.V."/>
            <person name="Crous P."/>
            <person name="Smith M.E."/>
        </authorList>
    </citation>
    <scope>NUCLEOTIDE SEQUENCE</scope>
    <source>
        <strain evidence="3">NRRL 3115</strain>
    </source>
</reference>
<dbReference type="EMBL" id="JANBTW010000005">
    <property type="protein sequence ID" value="KAJ2680395.1"/>
    <property type="molecule type" value="Genomic_DNA"/>
</dbReference>
<dbReference type="Gene3D" id="2.130.10.10">
    <property type="entry name" value="YVTN repeat-like/Quinoprotein amine dehydrogenase"/>
    <property type="match status" value="2"/>
</dbReference>
<organism evidence="3 4">
    <name type="scientific">Coemansia spiralis</name>
    <dbReference type="NCBI Taxonomy" id="417178"/>
    <lineage>
        <taxon>Eukaryota</taxon>
        <taxon>Fungi</taxon>
        <taxon>Fungi incertae sedis</taxon>
        <taxon>Zoopagomycota</taxon>
        <taxon>Kickxellomycotina</taxon>
        <taxon>Kickxellomycetes</taxon>
        <taxon>Kickxellales</taxon>
        <taxon>Kickxellaceae</taxon>
        <taxon>Coemansia</taxon>
    </lineage>
</organism>
<feature type="compositionally biased region" description="Basic and acidic residues" evidence="2">
    <location>
        <begin position="576"/>
        <end position="588"/>
    </location>
</feature>
<dbReference type="GO" id="GO:0000278">
    <property type="term" value="P:mitotic cell cycle"/>
    <property type="evidence" value="ECO:0007669"/>
    <property type="project" value="TreeGrafter"/>
</dbReference>
<feature type="region of interest" description="Disordered" evidence="2">
    <location>
        <begin position="558"/>
        <end position="619"/>
    </location>
</feature>
<sequence>MAYSLVAATSDTIRVWDFSSHTYKQHASQASLQSKRRGSFSESADNEFEQLTRVTEDAAFEAEKATGAIDKITSTSWAADGATFVAGGRGACIRQYSKSGEWLQDIKLTRRGERPAPMDIVAVQHYGINSESMFVANNTTKQVRRWDFIKKEYTSVCQTHEHNISCLAVCTKKRLVASATSQGGEIALFNLLHNTRTDLRSATQKALTCISISPGHRSQVCVGSEDGLLQLFDTTRTGAALPKTFPRVHAAPIRGLAFFQASSGTIVSAGLDSRIVVTDPRAYSNINAVTVASASPLTSLSCCTESTVIGTGTIDGCVLLYDIRAPSLPLWKSSVGSHKPVVSMHLMQLGADGTALDSRSSASALHRSASTSSANRRDEPRGMDHITMRNGHTSADDGHVSALYADRKRIRGSAASSTVATREGKIGLAPSSTQGSIGSDFRPPQHPSISRFRAAVNEHRLKATTNSSLRTTLASSLDSTSEFSKRSSPNMNEAAVFDDEVAEENTEAQAILAKDRSYMELLSPAKPKHSAYGSMRDDASASKRDDVILAMFSRNRPPATFVKSHKSPDKYAASENRQDKVQNTHDDDSYYTDEFEASPIPRPLNSRRTQEQHARSHDVGDSMMEMFTPERKKKGTPVQLLEEDAIGGGSSTGGLAQTLVAQLLNKQSEDSSGNKADATKLNLILERSPTNIREQDGAVHTPSQISDRMLHYKAQDLRESYSVQSNVDKEQHSTTTQQQHLQRLPWKRASTVDVPSAILSAESSASTKAETWAGSFDDEQQQQQRKQKQKQQLEANGDDAQTDPALAANAAVGPGSIGGNVLQNMLADALIPLRDQISNEIRNLHLDMIRQGFVYQEQINLLRKECSESNSLRQEVERLRQENEELKRYIPFYHAFDKENEACSFEIGSANQRGAQ</sequence>
<evidence type="ECO:0000256" key="2">
    <source>
        <dbReference type="SAM" id="MobiDB-lite"/>
    </source>
</evidence>
<dbReference type="GO" id="GO:0000922">
    <property type="term" value="C:spindle pole"/>
    <property type="evidence" value="ECO:0007669"/>
    <property type="project" value="TreeGrafter"/>
</dbReference>
<keyword evidence="1" id="KW-0175">Coiled coil</keyword>
<proteinExistence type="predicted"/>
<dbReference type="InterPro" id="IPR036322">
    <property type="entry name" value="WD40_repeat_dom_sf"/>
</dbReference>
<dbReference type="OrthoDB" id="1602884at2759"/>
<dbReference type="InterPro" id="IPR052818">
    <property type="entry name" value="NEDD1_Spindle_Assembly"/>
</dbReference>
<dbReference type="GO" id="GO:0005814">
    <property type="term" value="C:centriole"/>
    <property type="evidence" value="ECO:0007669"/>
    <property type="project" value="TreeGrafter"/>
</dbReference>
<dbReference type="AlphaFoldDB" id="A0A9W8GBB5"/>
<dbReference type="PANTHER" id="PTHR44414:SF1">
    <property type="entry name" value="PROTEIN NEDD1"/>
    <property type="match status" value="1"/>
</dbReference>